<feature type="region of interest" description="Disordered" evidence="3">
    <location>
        <begin position="36"/>
        <end position="89"/>
    </location>
</feature>
<feature type="compositionally biased region" description="Basic and acidic residues" evidence="3">
    <location>
        <begin position="347"/>
        <end position="357"/>
    </location>
</feature>
<feature type="compositionally biased region" description="Low complexity" evidence="3">
    <location>
        <begin position="68"/>
        <end position="81"/>
    </location>
</feature>
<proteinExistence type="predicted"/>
<dbReference type="AlphaFoldDB" id="A0A6P8B692"/>
<feature type="compositionally biased region" description="Acidic residues" evidence="3">
    <location>
        <begin position="337"/>
        <end position="346"/>
    </location>
</feature>
<protein>
    <submittedName>
        <fullName evidence="5">Uncharacterized protein</fullName>
    </submittedName>
</protein>
<feature type="region of interest" description="Disordered" evidence="3">
    <location>
        <begin position="226"/>
        <end position="386"/>
    </location>
</feature>
<comment type="subcellular location">
    <subcellularLocation>
        <location evidence="1">Nucleus</location>
    </subcellularLocation>
</comment>
<evidence type="ECO:0000313" key="5">
    <source>
        <dbReference type="RefSeq" id="XP_030982756.1"/>
    </source>
</evidence>
<keyword evidence="2" id="KW-0539">Nucleus</keyword>
<dbReference type="Proteomes" id="UP000515153">
    <property type="component" value="Chromosome I"/>
</dbReference>
<reference evidence="4 5" key="1">
    <citation type="journal article" date="2019" name="Mol. Biol. Evol.">
        <title>Blast fungal genomes show frequent chromosomal changes, gene gains and losses, and effector gene turnover.</title>
        <authorList>
            <person name="Gomez Luciano L.B."/>
            <person name="Jason Tsai I."/>
            <person name="Chuma I."/>
            <person name="Tosa Y."/>
            <person name="Chen Y.H."/>
            <person name="Li J.Y."/>
            <person name="Li M.Y."/>
            <person name="Jade Lu M.Y."/>
            <person name="Nakayashiki H."/>
            <person name="Li W.H."/>
        </authorList>
    </citation>
    <scope>NUCLEOTIDE SEQUENCE [LARGE SCALE GENOMIC DNA]</scope>
    <source>
        <strain evidence="4 5">NI907</strain>
    </source>
</reference>
<feature type="compositionally biased region" description="Low complexity" evidence="3">
    <location>
        <begin position="317"/>
        <end position="332"/>
    </location>
</feature>
<dbReference type="KEGG" id="pgri:PgNI_06297"/>
<evidence type="ECO:0000256" key="1">
    <source>
        <dbReference type="ARBA" id="ARBA00004123"/>
    </source>
</evidence>
<dbReference type="Pfam" id="PF05615">
    <property type="entry name" value="THOC7"/>
    <property type="match status" value="1"/>
</dbReference>
<feature type="compositionally biased region" description="Basic and acidic residues" evidence="3">
    <location>
        <begin position="226"/>
        <end position="242"/>
    </location>
</feature>
<reference evidence="5" key="2">
    <citation type="submission" date="2019-10" db="EMBL/GenBank/DDBJ databases">
        <authorList>
            <consortium name="NCBI Genome Project"/>
        </authorList>
    </citation>
    <scope>NUCLEOTIDE SEQUENCE</scope>
    <source>
        <strain evidence="5">NI907</strain>
    </source>
</reference>
<accession>A0A6P8B692</accession>
<evidence type="ECO:0000256" key="3">
    <source>
        <dbReference type="SAM" id="MobiDB-lite"/>
    </source>
</evidence>
<name>A0A6P8B692_PYRGI</name>
<evidence type="ECO:0000256" key="2">
    <source>
        <dbReference type="ARBA" id="ARBA00023242"/>
    </source>
</evidence>
<keyword evidence="4" id="KW-1185">Reference proteome</keyword>
<dbReference type="OrthoDB" id="205166at2759"/>
<reference evidence="5" key="3">
    <citation type="submission" date="2025-08" db="UniProtKB">
        <authorList>
            <consortium name="RefSeq"/>
        </authorList>
    </citation>
    <scope>IDENTIFICATION</scope>
    <source>
        <strain evidence="5">NI907</strain>
    </source>
</reference>
<sequence>MAPFQLLDPREEEELHKSRLLNIEEKPFKRITKRMQTLHAAARWGKQPKPANATSVTSPTAADTNQNGTTTTTSRPPTSGGAPPPPASDELQMLRQELTLDFAAFDSTVARLQFLMRANEEERRRYGEDREQILAECEEVRSNTGSLRTQLDEARARLEQRKKFDVLAEGITSNRMLKSRADQERNLSKLAEECAQLQEEISQNATTLRERKDQFERIMDEAHRLRRQIRDENDEVDRREGMGDDEGGEADSHTPRHGIASGNATPLPHAVPQRALAGSTLGSRTPVRESPAPQDSLKPTPDPVGSFSQGGGRSDSQDGSGATPAASTGADARNGDGEGEDVEMDDVGDRQTGDDGTPRNTDTQGEGTPRIMVDGPQVVEEKMDTT</sequence>
<dbReference type="GeneID" id="41961230"/>
<dbReference type="GO" id="GO:0000445">
    <property type="term" value="C:THO complex part of transcription export complex"/>
    <property type="evidence" value="ECO:0007669"/>
    <property type="project" value="InterPro"/>
</dbReference>
<dbReference type="GO" id="GO:0006397">
    <property type="term" value="P:mRNA processing"/>
    <property type="evidence" value="ECO:0007669"/>
    <property type="project" value="InterPro"/>
</dbReference>
<organism evidence="4 5">
    <name type="scientific">Pyricularia grisea</name>
    <name type="common">Crabgrass-specific blast fungus</name>
    <name type="synonym">Magnaporthe grisea</name>
    <dbReference type="NCBI Taxonomy" id="148305"/>
    <lineage>
        <taxon>Eukaryota</taxon>
        <taxon>Fungi</taxon>
        <taxon>Dikarya</taxon>
        <taxon>Ascomycota</taxon>
        <taxon>Pezizomycotina</taxon>
        <taxon>Sordariomycetes</taxon>
        <taxon>Sordariomycetidae</taxon>
        <taxon>Magnaporthales</taxon>
        <taxon>Pyriculariaceae</taxon>
        <taxon>Pyricularia</taxon>
    </lineage>
</organism>
<evidence type="ECO:0000313" key="4">
    <source>
        <dbReference type="Proteomes" id="UP000515153"/>
    </source>
</evidence>
<feature type="compositionally biased region" description="Polar residues" evidence="3">
    <location>
        <begin position="52"/>
        <end position="67"/>
    </location>
</feature>
<dbReference type="RefSeq" id="XP_030982756.1">
    <property type="nucleotide sequence ID" value="XM_031126321.1"/>
</dbReference>
<gene>
    <name evidence="5" type="ORF">PgNI_06297</name>
</gene>
<dbReference type="InterPro" id="IPR008501">
    <property type="entry name" value="THOC7/Mft1"/>
</dbReference>